<accession>A0A8A3PGI2</accession>
<dbReference type="AlphaFoldDB" id="A0A8A3PGI2"/>
<keyword evidence="3" id="KW-1185">Reference proteome</keyword>
<feature type="compositionally biased region" description="Basic and acidic residues" evidence="1">
    <location>
        <begin position="32"/>
        <end position="60"/>
    </location>
</feature>
<evidence type="ECO:0000313" key="3">
    <source>
        <dbReference type="Proteomes" id="UP000672032"/>
    </source>
</evidence>
<feature type="compositionally biased region" description="Basic and acidic residues" evidence="1">
    <location>
        <begin position="149"/>
        <end position="176"/>
    </location>
</feature>
<feature type="compositionally biased region" description="Acidic residues" evidence="1">
    <location>
        <begin position="220"/>
        <end position="240"/>
    </location>
</feature>
<gene>
    <name evidence="2" type="ORF">DSL72_005709</name>
</gene>
<dbReference type="EMBL" id="CP063408">
    <property type="protein sequence ID" value="QSZ34121.1"/>
    <property type="molecule type" value="Genomic_DNA"/>
</dbReference>
<protein>
    <submittedName>
        <fullName evidence="2">Uncharacterized protein</fullName>
    </submittedName>
</protein>
<dbReference type="OrthoDB" id="3543271at2759"/>
<reference evidence="2" key="1">
    <citation type="submission" date="2020-10" db="EMBL/GenBank/DDBJ databases">
        <title>Genome Sequence of Monilinia vaccinii-corymbosi Sheds Light on Mummy Berry Disease Infection of Blueberry and Mating Type.</title>
        <authorList>
            <person name="Yow A.G."/>
            <person name="Zhang Y."/>
            <person name="Bansal K."/>
            <person name="Eacker S.M."/>
            <person name="Sullivan S."/>
            <person name="Liachko I."/>
            <person name="Cubeta M.A."/>
            <person name="Rollins J.A."/>
            <person name="Ashrafi H."/>
        </authorList>
    </citation>
    <scope>NUCLEOTIDE SEQUENCE</scope>
    <source>
        <strain evidence="2">RL-1</strain>
    </source>
</reference>
<feature type="region of interest" description="Disordered" evidence="1">
    <location>
        <begin position="1"/>
        <end position="71"/>
    </location>
</feature>
<dbReference type="Proteomes" id="UP000672032">
    <property type="component" value="Chromosome 4"/>
</dbReference>
<feature type="compositionally biased region" description="Basic and acidic residues" evidence="1">
    <location>
        <begin position="189"/>
        <end position="202"/>
    </location>
</feature>
<evidence type="ECO:0000256" key="1">
    <source>
        <dbReference type="SAM" id="MobiDB-lite"/>
    </source>
</evidence>
<feature type="compositionally biased region" description="Basic and acidic residues" evidence="1">
    <location>
        <begin position="241"/>
        <end position="267"/>
    </location>
</feature>
<feature type="compositionally biased region" description="Basic and acidic residues" evidence="1">
    <location>
        <begin position="1"/>
        <end position="20"/>
    </location>
</feature>
<feature type="region of interest" description="Disordered" evidence="1">
    <location>
        <begin position="216"/>
        <end position="267"/>
    </location>
</feature>
<proteinExistence type="predicted"/>
<feature type="region of interest" description="Disordered" evidence="1">
    <location>
        <begin position="329"/>
        <end position="378"/>
    </location>
</feature>
<feature type="region of interest" description="Disordered" evidence="1">
    <location>
        <begin position="127"/>
        <end position="202"/>
    </location>
</feature>
<evidence type="ECO:0000313" key="2">
    <source>
        <dbReference type="EMBL" id="QSZ34121.1"/>
    </source>
</evidence>
<feature type="compositionally biased region" description="Pro residues" evidence="1">
    <location>
        <begin position="21"/>
        <end position="30"/>
    </location>
</feature>
<organism evidence="2 3">
    <name type="scientific">Monilinia vaccinii-corymbosi</name>
    <dbReference type="NCBI Taxonomy" id="61207"/>
    <lineage>
        <taxon>Eukaryota</taxon>
        <taxon>Fungi</taxon>
        <taxon>Dikarya</taxon>
        <taxon>Ascomycota</taxon>
        <taxon>Pezizomycotina</taxon>
        <taxon>Leotiomycetes</taxon>
        <taxon>Helotiales</taxon>
        <taxon>Sclerotiniaceae</taxon>
        <taxon>Monilinia</taxon>
    </lineage>
</organism>
<sequence>MSTKPIRDSLAPHHERRDPLLRPPNFPPSPTGRDHLSPKERKWEEALDELGKQIDYEDIHGPGTSQHEGARWKYVPANSPDTELELQAIENPGNRDLLLDASQKRVMQDVQRDLDYTARAREFIDSASDSLTSEEEEEGPTDFSPFVDITRKEDAKESQKKIGKSKGAEYDAKRFDTAAIAASRRKKEARREAKAKRREEGQEKLFQEVIDEYLSRLEISDEEKEEPDNLSTPEAEERDPPEEKSRMVSDLGKEEESMEEEQRKYLSKRWTKERITDLRKRAQNLKALEAQRQIREPDEYTMKKRAEMNWRAEYDQAFYRNTAAMRKGLQEAPSEDAKEDEKIGAGAGAAGGRRFIHNEAESPQSSTEELREQSKSTPPFIYDTHRLKTPQDSTSVPEGAVQNYPFPSSNAGVNDPSFQNDVDVMWTWKRTAIFIVTGVLLGALGVQVKKSRFDE</sequence>
<name>A0A8A3PGI2_9HELO</name>